<dbReference type="InterPro" id="IPR019775">
    <property type="entry name" value="WD40_repeat_CS"/>
</dbReference>
<dbReference type="PRINTS" id="PR00320">
    <property type="entry name" value="GPROTEINBRPT"/>
</dbReference>
<name>A0A2J5HT95_9EURO</name>
<dbReference type="GO" id="GO:0009116">
    <property type="term" value="P:nucleoside metabolic process"/>
    <property type="evidence" value="ECO:0007669"/>
    <property type="project" value="InterPro"/>
</dbReference>
<feature type="repeat" description="WD" evidence="3">
    <location>
        <begin position="1150"/>
        <end position="1191"/>
    </location>
</feature>
<evidence type="ECO:0000313" key="7">
    <source>
        <dbReference type="Proteomes" id="UP000235023"/>
    </source>
</evidence>
<dbReference type="InterPro" id="IPR035994">
    <property type="entry name" value="Nucleoside_phosphorylase_sf"/>
</dbReference>
<feature type="domain" description="Nucleoside phosphorylase" evidence="4">
    <location>
        <begin position="29"/>
        <end position="311"/>
    </location>
</feature>
<dbReference type="PROSITE" id="PS50294">
    <property type="entry name" value="WD_REPEATS_REGION"/>
    <property type="match status" value="3"/>
</dbReference>
<dbReference type="GO" id="GO:0003824">
    <property type="term" value="F:catalytic activity"/>
    <property type="evidence" value="ECO:0007669"/>
    <property type="project" value="InterPro"/>
</dbReference>
<dbReference type="InterPro" id="IPR036322">
    <property type="entry name" value="WD40_repeat_dom_sf"/>
</dbReference>
<dbReference type="Pfam" id="PF24883">
    <property type="entry name" value="NPHP3_N"/>
    <property type="match status" value="1"/>
</dbReference>
<dbReference type="PROSITE" id="PS00678">
    <property type="entry name" value="WD_REPEATS_1"/>
    <property type="match status" value="3"/>
</dbReference>
<dbReference type="InterPro" id="IPR020472">
    <property type="entry name" value="WD40_PAC1"/>
</dbReference>
<dbReference type="InterPro" id="IPR000845">
    <property type="entry name" value="Nucleoside_phosphorylase_d"/>
</dbReference>
<dbReference type="SUPFAM" id="SSF50978">
    <property type="entry name" value="WD40 repeat-like"/>
    <property type="match status" value="2"/>
</dbReference>
<reference evidence="7" key="1">
    <citation type="submission" date="2017-12" db="EMBL/GenBank/DDBJ databases">
        <authorList>
            <consortium name="DOE Joint Genome Institute"/>
            <person name="Mondo S.J."/>
            <person name="Kjaerbolling I."/>
            <person name="Vesth T.C."/>
            <person name="Frisvad J.C."/>
            <person name="Nybo J.L."/>
            <person name="Theobald S."/>
            <person name="Kuo A."/>
            <person name="Bowyer P."/>
            <person name="Matsuda Y."/>
            <person name="Lyhne E.K."/>
            <person name="Kogle M.E."/>
            <person name="Clum A."/>
            <person name="Lipzen A."/>
            <person name="Salamov A."/>
            <person name="Ngan C.Y."/>
            <person name="Daum C."/>
            <person name="Chiniquy J."/>
            <person name="Barry K."/>
            <person name="LaButti K."/>
            <person name="Haridas S."/>
            <person name="Simmons B.A."/>
            <person name="Magnuson J.K."/>
            <person name="Mortensen U.H."/>
            <person name="Larsen T.O."/>
            <person name="Grigoriev I.V."/>
            <person name="Baker S.E."/>
            <person name="Andersen M.R."/>
            <person name="Nordberg H.P."/>
            <person name="Cantor M.N."/>
            <person name="Hua S.X."/>
        </authorList>
    </citation>
    <scope>NUCLEOTIDE SEQUENCE [LARGE SCALE GENOMIC DNA]</scope>
    <source>
        <strain evidence="7">IBT 19404</strain>
    </source>
</reference>
<evidence type="ECO:0000256" key="1">
    <source>
        <dbReference type="ARBA" id="ARBA00022574"/>
    </source>
</evidence>
<keyword evidence="7" id="KW-1185">Reference proteome</keyword>
<feature type="domain" description="Nephrocystin 3-like N-terminal" evidence="5">
    <location>
        <begin position="397"/>
        <end position="555"/>
    </location>
</feature>
<dbReference type="OrthoDB" id="1577640at2759"/>
<dbReference type="Proteomes" id="UP000235023">
    <property type="component" value="Unassembled WGS sequence"/>
</dbReference>
<dbReference type="Gene3D" id="3.40.50.300">
    <property type="entry name" value="P-loop containing nucleotide triphosphate hydrolases"/>
    <property type="match status" value="1"/>
</dbReference>
<accession>A0A2J5HT95</accession>
<dbReference type="Gene3D" id="3.40.50.1580">
    <property type="entry name" value="Nucleoside phosphorylase domain"/>
    <property type="match status" value="1"/>
</dbReference>
<dbReference type="PANTHER" id="PTHR46082">
    <property type="entry name" value="ATP/GTP-BINDING PROTEIN-RELATED"/>
    <property type="match status" value="1"/>
</dbReference>
<dbReference type="EMBL" id="KZ559546">
    <property type="protein sequence ID" value="PLN80578.1"/>
    <property type="molecule type" value="Genomic_DNA"/>
</dbReference>
<feature type="repeat" description="WD" evidence="3">
    <location>
        <begin position="1274"/>
        <end position="1315"/>
    </location>
</feature>
<keyword evidence="2" id="KW-0677">Repeat</keyword>
<dbReference type="SMART" id="SM00320">
    <property type="entry name" value="WD40"/>
    <property type="match status" value="9"/>
</dbReference>
<dbReference type="PROSITE" id="PS50082">
    <property type="entry name" value="WD_REPEATS_2"/>
    <property type="match status" value="3"/>
</dbReference>
<dbReference type="PANTHER" id="PTHR46082:SF11">
    <property type="entry name" value="AAA+ ATPASE DOMAIN-CONTAINING PROTEIN-RELATED"/>
    <property type="match status" value="1"/>
</dbReference>
<keyword evidence="1 3" id="KW-0853">WD repeat</keyword>
<dbReference type="InterPro" id="IPR053137">
    <property type="entry name" value="NLR-like"/>
</dbReference>
<dbReference type="SUPFAM" id="SSF52540">
    <property type="entry name" value="P-loop containing nucleoside triphosphate hydrolases"/>
    <property type="match status" value="1"/>
</dbReference>
<evidence type="ECO:0000313" key="6">
    <source>
        <dbReference type="EMBL" id="PLN80578.1"/>
    </source>
</evidence>
<evidence type="ECO:0000259" key="5">
    <source>
        <dbReference type="Pfam" id="PF24883"/>
    </source>
</evidence>
<protein>
    <submittedName>
        <fullName evidence="6">WD40-repeat-containing domain protein</fullName>
    </submittedName>
</protein>
<gene>
    <name evidence="6" type="ORF">BDW42DRAFT_201238</name>
</gene>
<dbReference type="Gene3D" id="2.130.10.10">
    <property type="entry name" value="YVTN repeat-like/Quinoprotein amine dehydrogenase"/>
    <property type="match status" value="3"/>
</dbReference>
<dbReference type="Pfam" id="PF00400">
    <property type="entry name" value="WD40"/>
    <property type="match status" value="5"/>
</dbReference>
<proteinExistence type="predicted"/>
<evidence type="ECO:0000259" key="4">
    <source>
        <dbReference type="Pfam" id="PF01048"/>
    </source>
</evidence>
<dbReference type="CDD" id="cd00200">
    <property type="entry name" value="WD40"/>
    <property type="match status" value="1"/>
</dbReference>
<feature type="repeat" description="WD" evidence="3">
    <location>
        <begin position="1316"/>
        <end position="1357"/>
    </location>
</feature>
<dbReference type="Pfam" id="PF01048">
    <property type="entry name" value="PNP_UDP_1"/>
    <property type="match status" value="1"/>
</dbReference>
<sequence>MASPSTYSSYTQRLGVSHDARPPLEEYQIGWICALPHEAAAAQEMLDEEFGSLDQQDNTDPNIYTLGRVGKHHVVIACLSGQYGTTSATTVANHMIRTFSQSLRIGLMVGIGGGIPSTENDIRLGDIVISYPSGTCGGVFQHDMVKVSQDGKLHRTGFLNSPPRLLLAAANEMRKSSLRRDPLYPIYLEQTIQKNARLQKNFSPPDPSTDRLFQIQNTHPATADTCDNCLTEWEVKRVEREDKIPQPHYGIIASGNSVVKDGKAREQLQKETGALCCEMEAAGLMQDFPCIVIRGICDYADGHKNKQWQNYAALAAASYTKELLNYVPRFQVSQEKLMVDICSSIDKQFKDIKDTSNFIHQKLDLGKLEIAKEAIFNSYENEHDECLPGTRVELLNQVEAWAKSAHGQYIFWLNGMAGTGKSTISRTVAARLRQQGELAASFFFKRGEGDRGTAKKLFPTLIDQLASKNARLASEVRKAIQDDQNISSEDPTEQFDKLIFQPLLKLDSSEFTSIVMVIDALDECEPGHKSQLILQLLSKLQDIKSVRLRVFLTSRPEVSIRLGFKENQIHQDLILHELPKPVIKHDIRVFLEYKLARIREEHPISTLHPFRRDWPGNDNIEKLVNMSVPLFIFAATLSRFIGDEDEIPDDRLNSIIEDKAMASASYMERTYQPVLNRLLDAKMESEQPQVLQDFRNIIGVIILLATPLSIKVIAQLTQICEKTITLRLNKLYAVLNVPSNVEAPVRILHLSFRDYLLTTNVKKFRVDERKTHKTIAFHCLRAMETQLKENICELPSYGIQHDSINSEIINKHLTGDLQYACRYWTYHLEQSGIQVEDDDTFHNLIEHHVLHWLEVMCLMRNVHEAIKMLDILSRLTSSRQCFKFHRSIEDIRQFSLSNLTVMSQAPLQIYLSCLTFASSDSLVREKFGDRVFEWMEYFPEIQSNRQLPFQTLETWSGRPESLQGVAFSDDGATLASIANNSIQLWNTENGTCLSTLEDAHEFDTIALASDGEKLLTVTSSLMICVQDLKNMSEKKIINGLKGENRKFVALSRQARTIAVWSSHDVTIWEVAETGCKRKCTIECTEQPNTVALSDDGQIVASAGYDTQTFDTATGHLLLNFEEHDNKLLASGSSFEISLWNLITGQHIQTLNDHRQQVTSLQFLGTSNILASGSTDCTVRLWHISPANALGASRHVDRQIHTMCFLKDGDILAVAYKDGMIGLWNSKVGRPSHTLVGHDDEQISSSVDQKVMASISMDMTIRLWDMIAYRCLHILRGHKHYIQRATFSPDGVILASASRDTVILLWNTRTGSCLHRLTGHTGWVTGLAFSHDGEILASAGYDRTIRVWDVETKHCLRTLVSNKGVKDLAFSGNGDVLASASGSLEGPCKR</sequence>
<dbReference type="InterPro" id="IPR015943">
    <property type="entry name" value="WD40/YVTN_repeat-like_dom_sf"/>
</dbReference>
<dbReference type="InterPro" id="IPR027417">
    <property type="entry name" value="P-loop_NTPase"/>
</dbReference>
<evidence type="ECO:0000256" key="3">
    <source>
        <dbReference type="PROSITE-ProRule" id="PRU00221"/>
    </source>
</evidence>
<dbReference type="InterPro" id="IPR056884">
    <property type="entry name" value="NPHP3-like_N"/>
</dbReference>
<evidence type="ECO:0000256" key="2">
    <source>
        <dbReference type="ARBA" id="ARBA00022737"/>
    </source>
</evidence>
<dbReference type="InterPro" id="IPR001680">
    <property type="entry name" value="WD40_rpt"/>
</dbReference>
<organism evidence="6 7">
    <name type="scientific">Aspergillus taichungensis</name>
    <dbReference type="NCBI Taxonomy" id="482145"/>
    <lineage>
        <taxon>Eukaryota</taxon>
        <taxon>Fungi</taxon>
        <taxon>Dikarya</taxon>
        <taxon>Ascomycota</taxon>
        <taxon>Pezizomycotina</taxon>
        <taxon>Eurotiomycetes</taxon>
        <taxon>Eurotiomycetidae</taxon>
        <taxon>Eurotiales</taxon>
        <taxon>Aspergillaceae</taxon>
        <taxon>Aspergillus</taxon>
        <taxon>Aspergillus subgen. Circumdati</taxon>
    </lineage>
</organism>
<dbReference type="SUPFAM" id="SSF53167">
    <property type="entry name" value="Purine and uridine phosphorylases"/>
    <property type="match status" value="1"/>
</dbReference>